<name>A0ABZ1RCD6_9ACTN</name>
<evidence type="ECO:0000313" key="4">
    <source>
        <dbReference type="Proteomes" id="UP001432075"/>
    </source>
</evidence>
<dbReference type="RefSeq" id="WP_328774870.1">
    <property type="nucleotide sequence ID" value="NZ_CP108057.1"/>
</dbReference>
<reference evidence="3" key="1">
    <citation type="submission" date="2022-10" db="EMBL/GenBank/DDBJ databases">
        <title>The complete genomes of actinobacterial strains from the NBC collection.</title>
        <authorList>
            <person name="Joergensen T.S."/>
            <person name="Alvarez Arevalo M."/>
            <person name="Sterndorff E.B."/>
            <person name="Faurdal D."/>
            <person name="Vuksanovic O."/>
            <person name="Mourched A.-S."/>
            <person name="Charusanti P."/>
            <person name="Shaw S."/>
            <person name="Blin K."/>
            <person name="Weber T."/>
        </authorList>
    </citation>
    <scope>NUCLEOTIDE SEQUENCE</scope>
    <source>
        <strain evidence="3">NBC_00283</strain>
    </source>
</reference>
<protein>
    <recommendedName>
        <fullName evidence="5">Lipoprotein</fullName>
    </recommendedName>
</protein>
<feature type="chain" id="PRO_5045309131" description="Lipoprotein" evidence="2">
    <location>
        <begin position="22"/>
        <end position="201"/>
    </location>
</feature>
<proteinExistence type="predicted"/>
<gene>
    <name evidence="3" type="ORF">OHU17_00570</name>
</gene>
<dbReference type="PROSITE" id="PS51257">
    <property type="entry name" value="PROKAR_LIPOPROTEIN"/>
    <property type="match status" value="1"/>
</dbReference>
<dbReference type="Proteomes" id="UP001432075">
    <property type="component" value="Chromosome"/>
</dbReference>
<accession>A0ABZ1RCD6</accession>
<organism evidence="3 4">
    <name type="scientific">Streptomyces goshikiensis</name>
    <dbReference type="NCBI Taxonomy" id="1942"/>
    <lineage>
        <taxon>Bacteria</taxon>
        <taxon>Bacillati</taxon>
        <taxon>Actinomycetota</taxon>
        <taxon>Actinomycetes</taxon>
        <taxon>Kitasatosporales</taxon>
        <taxon>Streptomycetaceae</taxon>
        <taxon>Streptomyces</taxon>
    </lineage>
</organism>
<feature type="region of interest" description="Disordered" evidence="1">
    <location>
        <begin position="35"/>
        <end position="63"/>
    </location>
</feature>
<sequence length="201" mass="21534">MSTRRTRSAVHRQILTATTTAAVLTAVLTGCTQDAKDTGDGAPPKPSAPASAATASPSASVDPLAADKAEVQAAYDRYWQVLVAAYAKSDSKGTDLKKVSTADAYVQTENGLAGLRDAGQVIVGSPQHSKTSITFKQGNKLKTAVITDCVDISHWKPVDKKTGKEISLPPERLLRYITTLTAEKWPDGWMILEENFQDQTC</sequence>
<keyword evidence="4" id="KW-1185">Reference proteome</keyword>
<evidence type="ECO:0000256" key="1">
    <source>
        <dbReference type="SAM" id="MobiDB-lite"/>
    </source>
</evidence>
<feature type="signal peptide" evidence="2">
    <location>
        <begin position="1"/>
        <end position="21"/>
    </location>
</feature>
<evidence type="ECO:0000256" key="2">
    <source>
        <dbReference type="SAM" id="SignalP"/>
    </source>
</evidence>
<feature type="compositionally biased region" description="Low complexity" evidence="1">
    <location>
        <begin position="48"/>
        <end position="60"/>
    </location>
</feature>
<keyword evidence="2" id="KW-0732">Signal</keyword>
<dbReference type="EMBL" id="CP108057">
    <property type="protein sequence ID" value="WUO44427.1"/>
    <property type="molecule type" value="Genomic_DNA"/>
</dbReference>
<evidence type="ECO:0000313" key="3">
    <source>
        <dbReference type="EMBL" id="WUO44427.1"/>
    </source>
</evidence>
<evidence type="ECO:0008006" key="5">
    <source>
        <dbReference type="Google" id="ProtNLM"/>
    </source>
</evidence>